<dbReference type="Proteomes" id="UP000236311">
    <property type="component" value="Unassembled WGS sequence"/>
</dbReference>
<keyword evidence="2" id="KW-1185">Reference proteome</keyword>
<organism evidence="1 2">
    <name type="scientific">Acetatifactor muris</name>
    <dbReference type="NCBI Taxonomy" id="879566"/>
    <lineage>
        <taxon>Bacteria</taxon>
        <taxon>Bacillati</taxon>
        <taxon>Bacillota</taxon>
        <taxon>Clostridia</taxon>
        <taxon>Lachnospirales</taxon>
        <taxon>Lachnospiraceae</taxon>
        <taxon>Acetatifactor</taxon>
    </lineage>
</organism>
<name>A0A2K4ZGP9_9FIRM</name>
<reference evidence="1 2" key="1">
    <citation type="submission" date="2018-01" db="EMBL/GenBank/DDBJ databases">
        <authorList>
            <person name="Gaut B.S."/>
            <person name="Morton B.R."/>
            <person name="Clegg M.T."/>
            <person name="Duvall M.R."/>
        </authorList>
    </citation>
    <scope>NUCLEOTIDE SEQUENCE [LARGE SCALE GENOMIC DNA]</scope>
    <source>
        <strain evidence="1">GP69</strain>
    </source>
</reference>
<evidence type="ECO:0000313" key="1">
    <source>
        <dbReference type="EMBL" id="SOY29635.1"/>
    </source>
</evidence>
<sequence length="50" mass="6049">MKKVCPECHKVFVTELTDKVYCSRKCSVKMRKRGRRRRRNAEIAYKEKMA</sequence>
<dbReference type="AlphaFoldDB" id="A0A2K4ZGP9"/>
<protein>
    <submittedName>
        <fullName evidence="1">Uncharacterized protein</fullName>
    </submittedName>
</protein>
<proteinExistence type="predicted"/>
<accession>A0A2K4ZGP9</accession>
<evidence type="ECO:0000313" key="2">
    <source>
        <dbReference type="Proteomes" id="UP000236311"/>
    </source>
</evidence>
<dbReference type="EMBL" id="OFSM01000011">
    <property type="protein sequence ID" value="SOY29635.1"/>
    <property type="molecule type" value="Genomic_DNA"/>
</dbReference>
<gene>
    <name evidence="1" type="ORF">AMURIS_02356</name>
</gene>